<dbReference type="EMBL" id="CP002446">
    <property type="protein sequence ID" value="ADV28554.1"/>
    <property type="molecule type" value="Genomic_DNA"/>
</dbReference>
<keyword evidence="2" id="KW-1185">Reference proteome</keyword>
<reference evidence="1 2" key="1">
    <citation type="submission" date="2011-01" db="EMBL/GenBank/DDBJ databases">
        <title>Complete sequence of Pseudoxanthomonas suwonensis 11-1.</title>
        <authorList>
            <consortium name="US DOE Joint Genome Institute"/>
            <person name="Lucas S."/>
            <person name="Copeland A."/>
            <person name="Lapidus A."/>
            <person name="Cheng J.-F."/>
            <person name="Goodwin L."/>
            <person name="Pitluck S."/>
            <person name="Teshima H."/>
            <person name="Detter J.C."/>
            <person name="Han C."/>
            <person name="Tapia R."/>
            <person name="Land M."/>
            <person name="Hauser L."/>
            <person name="Kyrpides N."/>
            <person name="Ivanova N."/>
            <person name="Ovchinnikova G."/>
            <person name="Siebers A.K."/>
            <person name="Allgaier M."/>
            <person name="Thelen M.P."/>
            <person name="Hugenholtz P."/>
            <person name="Gladden J."/>
            <person name="Woyke T."/>
        </authorList>
    </citation>
    <scope>NUCLEOTIDE SEQUENCE [LARGE SCALE GENOMIC DNA]</scope>
    <source>
        <strain evidence="2">11-1</strain>
    </source>
</reference>
<dbReference type="KEGG" id="psu:Psesu_2727"/>
<dbReference type="AlphaFoldDB" id="E6WWK5"/>
<sequence>MKRSGYLAILMVLGGFLYAWHHRASIVHIAQIAAETDAQLSQECE</sequence>
<evidence type="ECO:0000313" key="1">
    <source>
        <dbReference type="EMBL" id="ADV28554.1"/>
    </source>
</evidence>
<accession>E6WWK5</accession>
<organism evidence="1 2">
    <name type="scientific">Pseudoxanthomonas suwonensis (strain 11-1)</name>
    <dbReference type="NCBI Taxonomy" id="743721"/>
    <lineage>
        <taxon>Bacteria</taxon>
        <taxon>Pseudomonadati</taxon>
        <taxon>Pseudomonadota</taxon>
        <taxon>Gammaproteobacteria</taxon>
        <taxon>Lysobacterales</taxon>
        <taxon>Lysobacteraceae</taxon>
        <taxon>Pseudoxanthomonas</taxon>
    </lineage>
</organism>
<dbReference type="HOGENOM" id="CLU_3204307_0_0_6"/>
<evidence type="ECO:0000313" key="2">
    <source>
        <dbReference type="Proteomes" id="UP000008632"/>
    </source>
</evidence>
<dbReference type="OrthoDB" id="9963697at2"/>
<gene>
    <name evidence="1" type="ordered locus">Psesu_2727</name>
</gene>
<proteinExistence type="predicted"/>
<dbReference type="RefSeq" id="WP_013536380.1">
    <property type="nucleotide sequence ID" value="NC_014924.1"/>
</dbReference>
<protein>
    <submittedName>
        <fullName evidence="1">Uncharacterized protein</fullName>
    </submittedName>
</protein>
<name>E6WWK5_PSEUU</name>
<dbReference type="STRING" id="743721.Psesu_2727"/>
<dbReference type="Proteomes" id="UP000008632">
    <property type="component" value="Chromosome"/>
</dbReference>